<sequence length="262" mass="29646">MSRFRVSCLGLLLVSAPALFGWGREGHRLIAEIASRQLNAKARAEVQKLLDGQSLESIASWADEVRPQRRETSTWHFIDLPLDIPRGDWKKFCPQTGCVVGQIPEMESRLRNKNLAQRDRAEALKFLVHLVSDMHQPLHVGEKHDRGGNDVKVLYFGKPSNLHSTWDSSILEMAEQKDANLKAALGRKPGFFERRRLAKGSLVDWAWQSRDVSRDVVYANLPEARPAPLGDEYFNKALPPTELQLRRAGVRLARILNEALGQ</sequence>
<keyword evidence="6" id="KW-0325">Glycoprotein</keyword>
<dbReference type="GO" id="GO:0006308">
    <property type="term" value="P:DNA catabolic process"/>
    <property type="evidence" value="ECO:0007669"/>
    <property type="project" value="InterPro"/>
</dbReference>
<proteinExistence type="predicted"/>
<dbReference type="Gene3D" id="1.10.575.10">
    <property type="entry name" value="P1 Nuclease"/>
    <property type="match status" value="1"/>
</dbReference>
<dbReference type="AlphaFoldDB" id="A0A7S7NQT5"/>
<keyword evidence="1" id="KW-0540">Nuclease</keyword>
<protein>
    <submittedName>
        <fullName evidence="7">S1/P1 nuclease</fullName>
    </submittedName>
</protein>
<dbReference type="EMBL" id="CP063849">
    <property type="protein sequence ID" value="QOY88077.1"/>
    <property type="molecule type" value="Genomic_DNA"/>
</dbReference>
<accession>A0A7S7NQT5</accession>
<dbReference type="GO" id="GO:0003676">
    <property type="term" value="F:nucleic acid binding"/>
    <property type="evidence" value="ECO:0007669"/>
    <property type="project" value="InterPro"/>
</dbReference>
<keyword evidence="5" id="KW-1015">Disulfide bond</keyword>
<gene>
    <name evidence="7" type="ORF">IRI77_35975</name>
</gene>
<reference evidence="7 8" key="1">
    <citation type="submission" date="2020-10" db="EMBL/GenBank/DDBJ databases">
        <title>Complete genome sequence of Paludibaculum fermentans P105T, a facultatively anaerobic acidobacterium capable of dissimilatory Fe(III) reduction.</title>
        <authorList>
            <person name="Dedysh S.N."/>
            <person name="Beletsky A.V."/>
            <person name="Kulichevskaya I.S."/>
            <person name="Mardanov A.V."/>
            <person name="Ravin N.V."/>
        </authorList>
    </citation>
    <scope>NUCLEOTIDE SEQUENCE [LARGE SCALE GENOMIC DNA]</scope>
    <source>
        <strain evidence="7 8">P105</strain>
    </source>
</reference>
<name>A0A7S7NQT5_PALFE</name>
<evidence type="ECO:0000256" key="2">
    <source>
        <dbReference type="ARBA" id="ARBA00022723"/>
    </source>
</evidence>
<dbReference type="PANTHER" id="PTHR33146">
    <property type="entry name" value="ENDONUCLEASE 4"/>
    <property type="match status" value="1"/>
</dbReference>
<evidence type="ECO:0000256" key="5">
    <source>
        <dbReference type="ARBA" id="ARBA00023157"/>
    </source>
</evidence>
<keyword evidence="8" id="KW-1185">Reference proteome</keyword>
<dbReference type="KEGG" id="pfer:IRI77_35975"/>
<evidence type="ECO:0000256" key="4">
    <source>
        <dbReference type="ARBA" id="ARBA00022801"/>
    </source>
</evidence>
<dbReference type="Pfam" id="PF02265">
    <property type="entry name" value="S1-P1_nuclease"/>
    <property type="match status" value="1"/>
</dbReference>
<dbReference type="GO" id="GO:0046872">
    <property type="term" value="F:metal ion binding"/>
    <property type="evidence" value="ECO:0007669"/>
    <property type="project" value="UniProtKB-KW"/>
</dbReference>
<dbReference type="Proteomes" id="UP000593892">
    <property type="component" value="Chromosome"/>
</dbReference>
<dbReference type="InterPro" id="IPR008947">
    <property type="entry name" value="PLipase_C/P1_nuclease_dom_sf"/>
</dbReference>
<evidence type="ECO:0000313" key="7">
    <source>
        <dbReference type="EMBL" id="QOY88077.1"/>
    </source>
</evidence>
<evidence type="ECO:0000256" key="6">
    <source>
        <dbReference type="ARBA" id="ARBA00023180"/>
    </source>
</evidence>
<evidence type="ECO:0000256" key="3">
    <source>
        <dbReference type="ARBA" id="ARBA00022759"/>
    </source>
</evidence>
<keyword evidence="3" id="KW-0255">Endonuclease</keyword>
<dbReference type="GO" id="GO:0016788">
    <property type="term" value="F:hydrolase activity, acting on ester bonds"/>
    <property type="evidence" value="ECO:0007669"/>
    <property type="project" value="InterPro"/>
</dbReference>
<dbReference type="SUPFAM" id="SSF48537">
    <property type="entry name" value="Phospholipase C/P1 nuclease"/>
    <property type="match status" value="1"/>
</dbReference>
<dbReference type="RefSeq" id="WP_194449740.1">
    <property type="nucleotide sequence ID" value="NZ_CP063849.1"/>
</dbReference>
<evidence type="ECO:0000313" key="8">
    <source>
        <dbReference type="Proteomes" id="UP000593892"/>
    </source>
</evidence>
<dbReference type="InterPro" id="IPR003154">
    <property type="entry name" value="S1/P1nuclease"/>
</dbReference>
<dbReference type="PANTHER" id="PTHR33146:SF26">
    <property type="entry name" value="ENDONUCLEASE 4"/>
    <property type="match status" value="1"/>
</dbReference>
<organism evidence="7 8">
    <name type="scientific">Paludibaculum fermentans</name>
    <dbReference type="NCBI Taxonomy" id="1473598"/>
    <lineage>
        <taxon>Bacteria</taxon>
        <taxon>Pseudomonadati</taxon>
        <taxon>Acidobacteriota</taxon>
        <taxon>Terriglobia</taxon>
        <taxon>Bryobacterales</taxon>
        <taxon>Bryobacteraceae</taxon>
        <taxon>Paludibaculum</taxon>
    </lineage>
</organism>
<keyword evidence="4" id="KW-0378">Hydrolase</keyword>
<dbReference type="CDD" id="cd11010">
    <property type="entry name" value="S1-P1_nuclease"/>
    <property type="match status" value="1"/>
</dbReference>
<dbReference type="GO" id="GO:0004519">
    <property type="term" value="F:endonuclease activity"/>
    <property type="evidence" value="ECO:0007669"/>
    <property type="project" value="UniProtKB-KW"/>
</dbReference>
<keyword evidence="2" id="KW-0479">Metal-binding</keyword>
<evidence type="ECO:0000256" key="1">
    <source>
        <dbReference type="ARBA" id="ARBA00022722"/>
    </source>
</evidence>